<gene>
    <name evidence="3" type="ORF">Q3V37_30090</name>
</gene>
<dbReference type="EMBL" id="CP130472">
    <property type="protein sequence ID" value="WLS45552.1"/>
    <property type="molecule type" value="Genomic_DNA"/>
</dbReference>
<reference evidence="3 4" key="1">
    <citation type="submission" date="2023-07" db="EMBL/GenBank/DDBJ databases">
        <title>Micromonospora profundi TRM 95458 converts glycerol to a new osmotic compound.</title>
        <authorList>
            <person name="Lu D."/>
        </authorList>
    </citation>
    <scope>NUCLEOTIDE SEQUENCE [LARGE SCALE GENOMIC DNA]</scope>
    <source>
        <strain evidence="3 4">TRM95458</strain>
    </source>
</reference>
<dbReference type="Gene3D" id="2.130.10.10">
    <property type="entry name" value="YVTN repeat-like/Quinoprotein amine dehydrogenase"/>
    <property type="match status" value="1"/>
</dbReference>
<evidence type="ECO:0000259" key="2">
    <source>
        <dbReference type="Pfam" id="PF13360"/>
    </source>
</evidence>
<dbReference type="Proteomes" id="UP001235874">
    <property type="component" value="Chromosome"/>
</dbReference>
<dbReference type="InterPro" id="IPR015943">
    <property type="entry name" value="WD40/YVTN_repeat-like_dom_sf"/>
</dbReference>
<sequence>MTGPLIDLGELRHGPDDDRLPRPPLDKGRPLRCAVVLLLLLVSLAGAGPHPRREVLALPGRLGADALVTSDLFVLVEPLSGPSAQRRLTAIRLPGGEPAWQASLPAEGRYWGIAQQGDMLLATGHETGPDRRGTLTVALDRRTGAYRWQQPGSPSLLADGNLLLHSVDDDGGTLRALDPCCGTVRWQVPIVAGGEFSFRDGEHGVDRVVLSHANGPIEVLDGTTGAVLARTELAATVSGAHTGVQIVDDLLLTFGGSPTMITAYGLDGLDQRWSTPADEALYASDCGTAVCLQNRSGGLRVVDAATGRRLWGSDRWAWVWPSAGRLLATTVSSAGPGAEQLSVLDPQTGRMLADLGRWELAQFPWGGPTIGVRRHPDGGLLVADLDVRAGTVRLLDVLPDTAGECQAVVTGQLLCRRQDASFALWRLPV</sequence>
<dbReference type="KEGG" id="mprn:Q3V37_30090"/>
<dbReference type="InterPro" id="IPR011047">
    <property type="entry name" value="Quinoprotein_ADH-like_sf"/>
</dbReference>
<keyword evidence="4" id="KW-1185">Reference proteome</keyword>
<evidence type="ECO:0000313" key="3">
    <source>
        <dbReference type="EMBL" id="WLS45552.1"/>
    </source>
</evidence>
<dbReference type="RefSeq" id="WP_306272427.1">
    <property type="nucleotide sequence ID" value="NZ_CP130472.1"/>
</dbReference>
<organism evidence="3 4">
    <name type="scientific">Micromonospora profundi</name>
    <dbReference type="NCBI Taxonomy" id="1420889"/>
    <lineage>
        <taxon>Bacteria</taxon>
        <taxon>Bacillati</taxon>
        <taxon>Actinomycetota</taxon>
        <taxon>Actinomycetes</taxon>
        <taxon>Micromonosporales</taxon>
        <taxon>Micromonosporaceae</taxon>
        <taxon>Micromonospora</taxon>
    </lineage>
</organism>
<evidence type="ECO:0000256" key="1">
    <source>
        <dbReference type="SAM" id="MobiDB-lite"/>
    </source>
</evidence>
<dbReference type="InterPro" id="IPR002372">
    <property type="entry name" value="PQQ_rpt_dom"/>
</dbReference>
<name>A0AAJ6HSX7_9ACTN</name>
<accession>A0AAJ6HSX7</accession>
<feature type="region of interest" description="Disordered" evidence="1">
    <location>
        <begin position="1"/>
        <end position="25"/>
    </location>
</feature>
<feature type="domain" description="Pyrrolo-quinoline quinone repeat" evidence="2">
    <location>
        <begin position="87"/>
        <end position="235"/>
    </location>
</feature>
<evidence type="ECO:0000313" key="4">
    <source>
        <dbReference type="Proteomes" id="UP001235874"/>
    </source>
</evidence>
<dbReference type="SUPFAM" id="SSF50998">
    <property type="entry name" value="Quinoprotein alcohol dehydrogenase-like"/>
    <property type="match status" value="1"/>
</dbReference>
<proteinExistence type="predicted"/>
<protein>
    <submittedName>
        <fullName evidence="3">PQQ-binding-like beta-propeller repeat protein</fullName>
    </submittedName>
</protein>
<dbReference type="AlphaFoldDB" id="A0AAJ6HSX7"/>
<feature type="compositionally biased region" description="Basic and acidic residues" evidence="1">
    <location>
        <begin position="9"/>
        <end position="25"/>
    </location>
</feature>
<dbReference type="Pfam" id="PF13360">
    <property type="entry name" value="PQQ_2"/>
    <property type="match status" value="1"/>
</dbReference>